<evidence type="ECO:0000313" key="4">
    <source>
        <dbReference type="EMBL" id="MDR6237692.1"/>
    </source>
</evidence>
<keyword evidence="1" id="KW-0175">Coiled coil</keyword>
<protein>
    <submittedName>
        <fullName evidence="4">RNA polymerase sigma-70 factor (ECF subfamily)</fullName>
    </submittedName>
</protein>
<dbReference type="InterPro" id="IPR014284">
    <property type="entry name" value="RNA_pol_sigma-70_dom"/>
</dbReference>
<dbReference type="PANTHER" id="PTHR30173:SF36">
    <property type="entry name" value="ECF RNA POLYMERASE SIGMA FACTOR SIGJ"/>
    <property type="match status" value="1"/>
</dbReference>
<dbReference type="Pfam" id="PF08281">
    <property type="entry name" value="Sigma70_r4_2"/>
    <property type="match status" value="1"/>
</dbReference>
<sequence>MNSTDAVLQYRPMMLALAHEMLGNMKDAEDAVQDTFLKWFKVDNSKVENAKSYLLRAVKNNCINKVQKASHKQEVKTECSFLPKMPELHLDLELPKIDFEKELPEAFNVLMKKLNASERGVYLLREIFNFDYQDISEIMEKKAENCRKILDRAKKRLVEKQERFQVDHAQSMQGYKNFIKACKSGQMSDLISYLQKDLDINS</sequence>
<name>A0AAE3XIX7_9BACT</name>
<evidence type="ECO:0000259" key="3">
    <source>
        <dbReference type="Pfam" id="PF08281"/>
    </source>
</evidence>
<dbReference type="PANTHER" id="PTHR30173">
    <property type="entry name" value="SIGMA 19 FACTOR"/>
    <property type="match status" value="1"/>
</dbReference>
<dbReference type="SUPFAM" id="SSF88946">
    <property type="entry name" value="Sigma2 domain of RNA polymerase sigma factors"/>
    <property type="match status" value="1"/>
</dbReference>
<dbReference type="InterPro" id="IPR052704">
    <property type="entry name" value="ECF_Sigma-70_Domain"/>
</dbReference>
<dbReference type="Proteomes" id="UP001185092">
    <property type="component" value="Unassembled WGS sequence"/>
</dbReference>
<dbReference type="Gene3D" id="1.10.1740.10">
    <property type="match status" value="1"/>
</dbReference>
<dbReference type="GO" id="GO:0003677">
    <property type="term" value="F:DNA binding"/>
    <property type="evidence" value="ECO:0007669"/>
    <property type="project" value="InterPro"/>
</dbReference>
<organism evidence="4 5">
    <name type="scientific">Aureibacter tunicatorum</name>
    <dbReference type="NCBI Taxonomy" id="866807"/>
    <lineage>
        <taxon>Bacteria</taxon>
        <taxon>Pseudomonadati</taxon>
        <taxon>Bacteroidota</taxon>
        <taxon>Cytophagia</taxon>
        <taxon>Cytophagales</taxon>
        <taxon>Persicobacteraceae</taxon>
        <taxon>Aureibacter</taxon>
    </lineage>
</organism>
<dbReference type="NCBIfam" id="TIGR02937">
    <property type="entry name" value="sigma70-ECF"/>
    <property type="match status" value="1"/>
</dbReference>
<dbReference type="EMBL" id="JAVDQD010000001">
    <property type="protein sequence ID" value="MDR6237692.1"/>
    <property type="molecule type" value="Genomic_DNA"/>
</dbReference>
<dbReference type="InterPro" id="IPR036388">
    <property type="entry name" value="WH-like_DNA-bd_sf"/>
</dbReference>
<dbReference type="InterPro" id="IPR013324">
    <property type="entry name" value="RNA_pol_sigma_r3/r4-like"/>
</dbReference>
<evidence type="ECO:0000256" key="1">
    <source>
        <dbReference type="SAM" id="Coils"/>
    </source>
</evidence>
<gene>
    <name evidence="4" type="ORF">HNQ88_000668</name>
</gene>
<dbReference type="AlphaFoldDB" id="A0AAE3XIX7"/>
<accession>A0AAE3XIX7</accession>
<evidence type="ECO:0000313" key="5">
    <source>
        <dbReference type="Proteomes" id="UP001185092"/>
    </source>
</evidence>
<dbReference type="GO" id="GO:0016987">
    <property type="term" value="F:sigma factor activity"/>
    <property type="evidence" value="ECO:0007669"/>
    <property type="project" value="InterPro"/>
</dbReference>
<dbReference type="SUPFAM" id="SSF88659">
    <property type="entry name" value="Sigma3 and sigma4 domains of RNA polymerase sigma factors"/>
    <property type="match status" value="1"/>
</dbReference>
<dbReference type="InterPro" id="IPR013249">
    <property type="entry name" value="RNA_pol_sigma70_r4_t2"/>
</dbReference>
<dbReference type="InterPro" id="IPR013325">
    <property type="entry name" value="RNA_pol_sigma_r2"/>
</dbReference>
<feature type="domain" description="RNA polymerase sigma-70 region 2" evidence="2">
    <location>
        <begin position="7"/>
        <end position="70"/>
    </location>
</feature>
<feature type="coiled-coil region" evidence="1">
    <location>
        <begin position="136"/>
        <end position="163"/>
    </location>
</feature>
<dbReference type="Gene3D" id="1.10.10.10">
    <property type="entry name" value="Winged helix-like DNA-binding domain superfamily/Winged helix DNA-binding domain"/>
    <property type="match status" value="1"/>
</dbReference>
<reference evidence="4" key="1">
    <citation type="submission" date="2023-07" db="EMBL/GenBank/DDBJ databases">
        <title>Genomic Encyclopedia of Type Strains, Phase IV (KMG-IV): sequencing the most valuable type-strain genomes for metagenomic binning, comparative biology and taxonomic classification.</title>
        <authorList>
            <person name="Goeker M."/>
        </authorList>
    </citation>
    <scope>NUCLEOTIDE SEQUENCE</scope>
    <source>
        <strain evidence="4">DSM 26174</strain>
    </source>
</reference>
<feature type="domain" description="RNA polymerase sigma factor 70 region 4 type 2" evidence="3">
    <location>
        <begin position="110"/>
        <end position="157"/>
    </location>
</feature>
<dbReference type="GO" id="GO:0006352">
    <property type="term" value="P:DNA-templated transcription initiation"/>
    <property type="evidence" value="ECO:0007669"/>
    <property type="project" value="InterPro"/>
</dbReference>
<comment type="caution">
    <text evidence="4">The sequence shown here is derived from an EMBL/GenBank/DDBJ whole genome shotgun (WGS) entry which is preliminary data.</text>
</comment>
<evidence type="ECO:0000259" key="2">
    <source>
        <dbReference type="Pfam" id="PF04542"/>
    </source>
</evidence>
<dbReference type="InterPro" id="IPR007627">
    <property type="entry name" value="RNA_pol_sigma70_r2"/>
</dbReference>
<dbReference type="RefSeq" id="WP_309937158.1">
    <property type="nucleotide sequence ID" value="NZ_AP025305.1"/>
</dbReference>
<keyword evidence="5" id="KW-1185">Reference proteome</keyword>
<proteinExistence type="predicted"/>
<dbReference type="Pfam" id="PF04542">
    <property type="entry name" value="Sigma70_r2"/>
    <property type="match status" value="1"/>
</dbReference>